<accession>A0A7X5QQN1</accession>
<gene>
    <name evidence="1" type="ORF">C5470_21255</name>
</gene>
<organism evidence="1 2">
    <name type="scientific">Photorhabdus stackebrandtii</name>
    <dbReference type="NCBI Taxonomy" id="1123042"/>
    <lineage>
        <taxon>Bacteria</taxon>
        <taxon>Pseudomonadati</taxon>
        <taxon>Pseudomonadota</taxon>
        <taxon>Gammaproteobacteria</taxon>
        <taxon>Enterobacterales</taxon>
        <taxon>Morganellaceae</taxon>
        <taxon>Photorhabdus</taxon>
    </lineage>
</organism>
<sequence length="60" mass="6558">MIRAVPSVFAVGTTSTDNFVSQICNYREPVEMKCEPKKVNASSFAVNMSLNPISFSLNVS</sequence>
<keyword evidence="2" id="KW-1185">Reference proteome</keyword>
<proteinExistence type="predicted"/>
<dbReference type="EMBL" id="PUJV01000059">
    <property type="protein sequence ID" value="NHB98709.1"/>
    <property type="molecule type" value="Genomic_DNA"/>
</dbReference>
<evidence type="ECO:0000313" key="2">
    <source>
        <dbReference type="Proteomes" id="UP000547931"/>
    </source>
</evidence>
<dbReference type="Proteomes" id="UP000547931">
    <property type="component" value="Unassembled WGS sequence"/>
</dbReference>
<name>A0A7X5QQN1_9GAMM</name>
<reference evidence="1 2" key="1">
    <citation type="submission" date="2018-02" db="EMBL/GenBank/DDBJ databases">
        <authorList>
            <person name="Machado R.A."/>
        </authorList>
    </citation>
    <scope>NUCLEOTIDE SEQUENCE [LARGE SCALE GENOMIC DNA]</scope>
    <source>
        <strain evidence="1 2">DSM 23271</strain>
    </source>
</reference>
<evidence type="ECO:0000313" key="1">
    <source>
        <dbReference type="EMBL" id="NHB98709.1"/>
    </source>
</evidence>
<comment type="caution">
    <text evidence="1">The sequence shown here is derived from an EMBL/GenBank/DDBJ whole genome shotgun (WGS) entry which is preliminary data.</text>
</comment>
<protein>
    <submittedName>
        <fullName evidence="1">Uncharacterized protein</fullName>
    </submittedName>
</protein>
<dbReference type="AlphaFoldDB" id="A0A7X5QQN1"/>